<dbReference type="Pfam" id="PF17919">
    <property type="entry name" value="RT_RNaseH_2"/>
    <property type="match status" value="1"/>
</dbReference>
<organism evidence="2 3">
    <name type="scientific">Escallonia herrerae</name>
    <dbReference type="NCBI Taxonomy" id="1293975"/>
    <lineage>
        <taxon>Eukaryota</taxon>
        <taxon>Viridiplantae</taxon>
        <taxon>Streptophyta</taxon>
        <taxon>Embryophyta</taxon>
        <taxon>Tracheophyta</taxon>
        <taxon>Spermatophyta</taxon>
        <taxon>Magnoliopsida</taxon>
        <taxon>eudicotyledons</taxon>
        <taxon>Gunneridae</taxon>
        <taxon>Pentapetalae</taxon>
        <taxon>asterids</taxon>
        <taxon>campanulids</taxon>
        <taxon>Escalloniales</taxon>
        <taxon>Escalloniaceae</taxon>
        <taxon>Escallonia</taxon>
    </lineage>
</organism>
<name>A0AA88WDK4_9ASTE</name>
<dbReference type="EMBL" id="JAVXUP010000577">
    <property type="protein sequence ID" value="KAK3024873.1"/>
    <property type="molecule type" value="Genomic_DNA"/>
</dbReference>
<proteinExistence type="predicted"/>
<evidence type="ECO:0000259" key="1">
    <source>
        <dbReference type="Pfam" id="PF17919"/>
    </source>
</evidence>
<dbReference type="InterPro" id="IPR043128">
    <property type="entry name" value="Rev_trsase/Diguanyl_cyclase"/>
</dbReference>
<protein>
    <recommendedName>
        <fullName evidence="1">Reverse transcriptase/retrotransposon-derived protein RNase H-like domain-containing protein</fullName>
    </recommendedName>
</protein>
<dbReference type="PANTHER" id="PTHR48475">
    <property type="entry name" value="RIBONUCLEASE H"/>
    <property type="match status" value="1"/>
</dbReference>
<accession>A0AA88WDK4</accession>
<dbReference type="SUPFAM" id="SSF56672">
    <property type="entry name" value="DNA/RNA polymerases"/>
    <property type="match status" value="1"/>
</dbReference>
<reference evidence="2" key="1">
    <citation type="submission" date="2022-12" db="EMBL/GenBank/DDBJ databases">
        <title>Draft genome assemblies for two species of Escallonia (Escalloniales).</title>
        <authorList>
            <person name="Chanderbali A."/>
            <person name="Dervinis C."/>
            <person name="Anghel I."/>
            <person name="Soltis D."/>
            <person name="Soltis P."/>
            <person name="Zapata F."/>
        </authorList>
    </citation>
    <scope>NUCLEOTIDE SEQUENCE</scope>
    <source>
        <strain evidence="2">UCBG64.0493</strain>
        <tissue evidence="2">Leaf</tissue>
    </source>
</reference>
<dbReference type="InterPro" id="IPR041577">
    <property type="entry name" value="RT_RNaseH_2"/>
</dbReference>
<feature type="domain" description="Reverse transcriptase/retrotransposon-derived protein RNase H-like" evidence="1">
    <location>
        <begin position="55"/>
        <end position="121"/>
    </location>
</feature>
<dbReference type="InterPro" id="IPR043502">
    <property type="entry name" value="DNA/RNA_pol_sf"/>
</dbReference>
<evidence type="ECO:0000313" key="2">
    <source>
        <dbReference type="EMBL" id="KAK3024873.1"/>
    </source>
</evidence>
<keyword evidence="3" id="KW-1185">Reference proteome</keyword>
<evidence type="ECO:0000313" key="3">
    <source>
        <dbReference type="Proteomes" id="UP001188597"/>
    </source>
</evidence>
<dbReference type="AlphaFoldDB" id="A0AA88WDK4"/>
<sequence>MKIPTENGVGEVKGDQVVARQCYMALCRNRANETLVIEDLRDETKAILKAKDFEWTEECQNSFEELKLYLSSPQLLTKPVTGEDLFLYLSISEVTVSMFIIREEEGKQRHVYYISKVLQDMDMIPSNRQSGPRPCHLSENTKTILPITHRRRID</sequence>
<dbReference type="PANTHER" id="PTHR48475:SF1">
    <property type="entry name" value="RNASE H TYPE-1 DOMAIN-CONTAINING PROTEIN"/>
    <property type="match status" value="1"/>
</dbReference>
<dbReference type="Gene3D" id="3.30.70.270">
    <property type="match status" value="1"/>
</dbReference>
<gene>
    <name evidence="2" type="ORF">RJ639_044485</name>
</gene>
<comment type="caution">
    <text evidence="2">The sequence shown here is derived from an EMBL/GenBank/DDBJ whole genome shotgun (WGS) entry which is preliminary data.</text>
</comment>
<dbReference type="Proteomes" id="UP001188597">
    <property type="component" value="Unassembled WGS sequence"/>
</dbReference>